<feature type="region of interest" description="Disordered" evidence="1">
    <location>
        <begin position="112"/>
        <end position="139"/>
    </location>
</feature>
<evidence type="ECO:0000259" key="2">
    <source>
        <dbReference type="PROSITE" id="PS50053"/>
    </source>
</evidence>
<name>A0A1Y1IU29_KLENI</name>
<dbReference type="Proteomes" id="UP000054558">
    <property type="component" value="Unassembled WGS sequence"/>
</dbReference>
<dbReference type="SMART" id="SM00213">
    <property type="entry name" value="UBQ"/>
    <property type="match status" value="1"/>
</dbReference>
<dbReference type="InterPro" id="IPR029071">
    <property type="entry name" value="Ubiquitin-like_domsf"/>
</dbReference>
<protein>
    <recommendedName>
        <fullName evidence="2">Ubiquitin-like domain-containing protein</fullName>
    </recommendedName>
</protein>
<feature type="domain" description="Ubiquitin-like" evidence="2">
    <location>
        <begin position="145"/>
        <end position="220"/>
    </location>
</feature>
<dbReference type="InterPro" id="IPR000626">
    <property type="entry name" value="Ubiquitin-like_dom"/>
</dbReference>
<sequence length="774" mass="85620">MASRDQAAEPAFAEQALSRMRLGVAAAAKGSLGFSKRGHRAFRKHAGSVCRSVREQLGSAGLCWTRAAWDGSLAAAMTGLQLLVNEQDRNLLDGYDRVLAAIERAHLEGLKQPAEAPKTPKPPACSRGNPWVSKEAAGGADQQTIRCSVKIPQGRLLQLQMPRSADVKTLKGAISARTAIPTLEQKLVAGGKPLRDATQLGEASAGEELNVVVNFGLAGGAGGADAAGSRALAMEVSVSPRIRIRNHNTGETCTLRNPPRLCKDVLEHLDTTEGWGRGKLTETMEGEVISIPVNDQVPAGSYIFKEVQGRSNDEDWDDSVDEEVRKVLERAFVSPEKNGQPELDLRPLPSSNPCARRDVSIVYFRESPSLLLTKLPGRNEDGLTNAQTLLAGNKQLHASGHGQDQVQTRATALIAPSGGGKSRTALEASCHEYSFYLSFSTEKEPGTNILRQAIDRLRETHGQRYEAVETDGPRLREFRDQRLHDMRKFISRILLAFALGLREYLRQHRDKASPKGFLLFQLVGISAQEDWLLKTWGCLLSLSREAVEQKLQATVEELRRLTNQDFFNTYLDEAQAGMREMDGYFPSRDKTEGRPLLNGLVRSLHHGIFAHFHFNLTGTGLSLRLSQQLDSAVEEGAGPDHASYLRIADERWLAILQAKCRKKVRNKAHALGSLNIRTMYRGVKESKREEKRRELTSLLKERGVKGILRILLAYPAEVNAASYALSTLRQSERQRLQAEEGNEFEVVQLCISKSNAQHFLTANERRHLDCFKGV</sequence>
<evidence type="ECO:0000313" key="3">
    <source>
        <dbReference type="EMBL" id="GAQ93079.1"/>
    </source>
</evidence>
<keyword evidence="4" id="KW-1185">Reference proteome</keyword>
<dbReference type="AlphaFoldDB" id="A0A1Y1IU29"/>
<reference evidence="3 4" key="1">
    <citation type="journal article" date="2014" name="Nat. Commun.">
        <title>Klebsormidium flaccidum genome reveals primary factors for plant terrestrial adaptation.</title>
        <authorList>
            <person name="Hori K."/>
            <person name="Maruyama F."/>
            <person name="Fujisawa T."/>
            <person name="Togashi T."/>
            <person name="Yamamoto N."/>
            <person name="Seo M."/>
            <person name="Sato S."/>
            <person name="Yamada T."/>
            <person name="Mori H."/>
            <person name="Tajima N."/>
            <person name="Moriyama T."/>
            <person name="Ikeuchi M."/>
            <person name="Watanabe M."/>
            <person name="Wada H."/>
            <person name="Kobayashi K."/>
            <person name="Saito M."/>
            <person name="Masuda T."/>
            <person name="Sasaki-Sekimoto Y."/>
            <person name="Mashiguchi K."/>
            <person name="Awai K."/>
            <person name="Shimojima M."/>
            <person name="Masuda S."/>
            <person name="Iwai M."/>
            <person name="Nobusawa T."/>
            <person name="Narise T."/>
            <person name="Kondo S."/>
            <person name="Saito H."/>
            <person name="Sato R."/>
            <person name="Murakawa M."/>
            <person name="Ihara Y."/>
            <person name="Oshima-Yamada Y."/>
            <person name="Ohtaka K."/>
            <person name="Satoh M."/>
            <person name="Sonobe K."/>
            <person name="Ishii M."/>
            <person name="Ohtani R."/>
            <person name="Kanamori-Sato M."/>
            <person name="Honoki R."/>
            <person name="Miyazaki D."/>
            <person name="Mochizuki H."/>
            <person name="Umetsu J."/>
            <person name="Higashi K."/>
            <person name="Shibata D."/>
            <person name="Kamiya Y."/>
            <person name="Sato N."/>
            <person name="Nakamura Y."/>
            <person name="Tabata S."/>
            <person name="Ida S."/>
            <person name="Kurokawa K."/>
            <person name="Ohta H."/>
        </authorList>
    </citation>
    <scope>NUCLEOTIDE SEQUENCE [LARGE SCALE GENOMIC DNA]</scope>
    <source>
        <strain evidence="3 4">NIES-2285</strain>
    </source>
</reference>
<dbReference type="Pfam" id="PF00240">
    <property type="entry name" value="ubiquitin"/>
    <property type="match status" value="1"/>
</dbReference>
<proteinExistence type="predicted"/>
<evidence type="ECO:0000256" key="1">
    <source>
        <dbReference type="SAM" id="MobiDB-lite"/>
    </source>
</evidence>
<accession>A0A1Y1IU29</accession>
<organism evidence="3 4">
    <name type="scientific">Klebsormidium nitens</name>
    <name type="common">Green alga</name>
    <name type="synonym">Ulothrix nitens</name>
    <dbReference type="NCBI Taxonomy" id="105231"/>
    <lineage>
        <taxon>Eukaryota</taxon>
        <taxon>Viridiplantae</taxon>
        <taxon>Streptophyta</taxon>
        <taxon>Klebsormidiophyceae</taxon>
        <taxon>Klebsormidiales</taxon>
        <taxon>Klebsormidiaceae</taxon>
        <taxon>Klebsormidium</taxon>
    </lineage>
</organism>
<gene>
    <name evidence="3" type="ORF">KFL_012870010</name>
</gene>
<evidence type="ECO:0000313" key="4">
    <source>
        <dbReference type="Proteomes" id="UP000054558"/>
    </source>
</evidence>
<dbReference type="Gene3D" id="3.10.20.90">
    <property type="entry name" value="Phosphatidylinositol 3-kinase Catalytic Subunit, Chain A, domain 1"/>
    <property type="match status" value="1"/>
</dbReference>
<dbReference type="PROSITE" id="PS50053">
    <property type="entry name" value="UBIQUITIN_2"/>
    <property type="match status" value="1"/>
</dbReference>
<dbReference type="SUPFAM" id="SSF54236">
    <property type="entry name" value="Ubiquitin-like"/>
    <property type="match status" value="1"/>
</dbReference>
<dbReference type="EMBL" id="DF238236">
    <property type="protein sequence ID" value="GAQ93079.1"/>
    <property type="molecule type" value="Genomic_DNA"/>
</dbReference>